<reference evidence="1" key="1">
    <citation type="journal article" date="2009" name="Rice">
        <title>De Novo Next Generation Sequencing of Plant Genomes.</title>
        <authorList>
            <person name="Rounsley S."/>
            <person name="Marri P.R."/>
            <person name="Yu Y."/>
            <person name="He R."/>
            <person name="Sisneros N."/>
            <person name="Goicoechea J.L."/>
            <person name="Lee S.J."/>
            <person name="Angelova A."/>
            <person name="Kudrna D."/>
            <person name="Luo M."/>
            <person name="Affourtit J."/>
            <person name="Desany B."/>
            <person name="Knight J."/>
            <person name="Niazi F."/>
            <person name="Egholm M."/>
            <person name="Wing R.A."/>
        </authorList>
    </citation>
    <scope>NUCLEOTIDE SEQUENCE [LARGE SCALE GENOMIC DNA]</scope>
    <source>
        <strain evidence="1">cv. IRGC 105608</strain>
    </source>
</reference>
<name>A0A0D3GVX7_9ORYZ</name>
<reference evidence="1" key="2">
    <citation type="submission" date="2015-03" db="UniProtKB">
        <authorList>
            <consortium name="EnsemblPlants"/>
        </authorList>
    </citation>
    <scope>IDENTIFICATION</scope>
</reference>
<accession>A0A0D3GVX7</accession>
<proteinExistence type="predicted"/>
<dbReference type="EnsemblPlants" id="OBART08G01590.1">
    <property type="protein sequence ID" value="OBART08G01590.1"/>
    <property type="gene ID" value="OBART08G01590"/>
</dbReference>
<dbReference type="PaxDb" id="65489-OBART08G01590.1"/>
<dbReference type="AlphaFoldDB" id="A0A0D3GVX7"/>
<organism evidence="1">
    <name type="scientific">Oryza barthii</name>
    <dbReference type="NCBI Taxonomy" id="65489"/>
    <lineage>
        <taxon>Eukaryota</taxon>
        <taxon>Viridiplantae</taxon>
        <taxon>Streptophyta</taxon>
        <taxon>Embryophyta</taxon>
        <taxon>Tracheophyta</taxon>
        <taxon>Spermatophyta</taxon>
        <taxon>Magnoliopsida</taxon>
        <taxon>Liliopsida</taxon>
        <taxon>Poales</taxon>
        <taxon>Poaceae</taxon>
        <taxon>BOP clade</taxon>
        <taxon>Oryzoideae</taxon>
        <taxon>Oryzeae</taxon>
        <taxon>Oryzinae</taxon>
        <taxon>Oryza</taxon>
    </lineage>
</organism>
<evidence type="ECO:0000313" key="1">
    <source>
        <dbReference type="EnsemblPlants" id="OBART08G01590.1"/>
    </source>
</evidence>
<dbReference type="Gramene" id="OBART08G01590.1">
    <property type="protein sequence ID" value="OBART08G01590.1"/>
    <property type="gene ID" value="OBART08G01590"/>
</dbReference>
<sequence>MLGLSFFFFPQPKRLLPRRRRHHTRVVGRAPTEISGEEQFRSAKYTVAPPRLPPPQVWKGTILIPKWRDLVRHFAPAARADSLMVLHSAAVDARLRQCIAADLSYWRFLFQ</sequence>
<evidence type="ECO:0000313" key="2">
    <source>
        <dbReference type="Proteomes" id="UP000026960"/>
    </source>
</evidence>
<dbReference type="HOGENOM" id="CLU_141897_0_0_1"/>
<dbReference type="Proteomes" id="UP000026960">
    <property type="component" value="Chromosome 8"/>
</dbReference>
<protein>
    <submittedName>
        <fullName evidence="1">Uncharacterized protein</fullName>
    </submittedName>
</protein>
<keyword evidence="2" id="KW-1185">Reference proteome</keyword>